<sequence length="377" mass="43547">MKKIKICFVETNCKKNGPIKQTLNIIRYMDRSIFEPILLTLWKEEQSNSMISEYKKQNIQIVCANLTKYTTFIIGRKKVTELLKQLKPDIVQGVGMPPYRTTLGYKKTIHFITLRNYCYEDYPDYYGKIKGQIMAYLDMRLIRKKIQNEPIITCSSSLTYLYKTKQKLDIPFIRNGVNVEQYKKRNINEVSHIRTQLGLPLEKIIFVYGGFFIDRKNQQECIEGFLKSESNSNCILLLLGDGKERKELASKYKNYPQIIFAGQVDNIQNYLSASDIYISSSKSEGLPNGVLEAMACGLPLLLSDIPQHMEIFSINSSIGYSYQLGNIKDLSKKINLILNNNLTEMGEVSYNTLKENLTAEIMSKNYQKLYKQLVQIN</sequence>
<proteinExistence type="predicted"/>
<dbReference type="Gene3D" id="3.40.50.2000">
    <property type="entry name" value="Glycogen Phosphorylase B"/>
    <property type="match status" value="2"/>
</dbReference>
<evidence type="ECO:0000259" key="1">
    <source>
        <dbReference type="Pfam" id="PF00534"/>
    </source>
</evidence>
<dbReference type="Proteomes" id="UP001141933">
    <property type="component" value="Unassembled WGS sequence"/>
</dbReference>
<dbReference type="PANTHER" id="PTHR45947">
    <property type="entry name" value="SULFOQUINOVOSYL TRANSFERASE SQD2"/>
    <property type="match status" value="1"/>
</dbReference>
<gene>
    <name evidence="2" type="ORF">O6P32_11980</name>
</gene>
<dbReference type="SUPFAM" id="SSF53756">
    <property type="entry name" value="UDP-Glycosyltransferase/glycogen phosphorylase"/>
    <property type="match status" value="1"/>
</dbReference>
<dbReference type="EMBL" id="JAPZVM010000012">
    <property type="protein sequence ID" value="MCZ8373415.1"/>
    <property type="molecule type" value="Genomic_DNA"/>
</dbReference>
<dbReference type="InterPro" id="IPR050194">
    <property type="entry name" value="Glycosyltransferase_grp1"/>
</dbReference>
<evidence type="ECO:0000313" key="2">
    <source>
        <dbReference type="EMBL" id="MCZ8373415.1"/>
    </source>
</evidence>
<feature type="domain" description="Glycosyl transferase family 1" evidence="1">
    <location>
        <begin position="193"/>
        <end position="341"/>
    </location>
</feature>
<dbReference type="RefSeq" id="WP_269878749.1">
    <property type="nucleotide sequence ID" value="NZ_JAPZVM010000012.1"/>
</dbReference>
<keyword evidence="3" id="KW-1185">Reference proteome</keyword>
<dbReference type="Pfam" id="PF00534">
    <property type="entry name" value="Glycos_transf_1"/>
    <property type="match status" value="1"/>
</dbReference>
<evidence type="ECO:0000313" key="3">
    <source>
        <dbReference type="Proteomes" id="UP001141933"/>
    </source>
</evidence>
<dbReference type="CDD" id="cd03801">
    <property type="entry name" value="GT4_PimA-like"/>
    <property type="match status" value="1"/>
</dbReference>
<protein>
    <submittedName>
        <fullName evidence="2">Glycosyltransferase family 4 protein</fullName>
    </submittedName>
</protein>
<dbReference type="PANTHER" id="PTHR45947:SF3">
    <property type="entry name" value="SULFOQUINOVOSYL TRANSFERASE SQD2"/>
    <property type="match status" value="1"/>
</dbReference>
<name>A0ABT4PK44_9BACT</name>
<accession>A0ABT4PK44</accession>
<dbReference type="InterPro" id="IPR001296">
    <property type="entry name" value="Glyco_trans_1"/>
</dbReference>
<reference evidence="2" key="1">
    <citation type="submission" date="2022-12" db="EMBL/GenBank/DDBJ databases">
        <title>Phocaeicola acetigenes sp. nov., isolated feces from a healthy human.</title>
        <authorList>
            <person name="Do H."/>
            <person name="Ha Y.B."/>
            <person name="Kim J.-S."/>
            <person name="Suh M.K."/>
            <person name="Kim H.S."/>
            <person name="Lee J.-S."/>
        </authorList>
    </citation>
    <scope>NUCLEOTIDE SEQUENCE</scope>
    <source>
        <strain evidence="2">KGMB11183</strain>
    </source>
</reference>
<comment type="caution">
    <text evidence="2">The sequence shown here is derived from an EMBL/GenBank/DDBJ whole genome shotgun (WGS) entry which is preliminary data.</text>
</comment>
<organism evidence="2 3">
    <name type="scientific">Phocaeicola acetigenes</name>
    <dbReference type="NCBI Taxonomy" id="3016083"/>
    <lineage>
        <taxon>Bacteria</taxon>
        <taxon>Pseudomonadati</taxon>
        <taxon>Bacteroidota</taxon>
        <taxon>Bacteroidia</taxon>
        <taxon>Bacteroidales</taxon>
        <taxon>Bacteroidaceae</taxon>
        <taxon>Phocaeicola</taxon>
    </lineage>
</organism>